<proteinExistence type="predicted"/>
<sequence length="219" mass="24672">MAKKRKVNNLLALAVLSVMIDRPKHRYEIAQTLRDRGKDQDMDIKWGSLYTVVQNLAKVGFLEIVGSERDGARPERVIYRITDAGRAELTDWTRELLAEPEPEQNRFVAGLSVLAVLPPDEVVELLGRRIEALGRLIGSGRQELDQALAGKLPRLFIIESEYGLAMLKAEAAWARSLRDELVDGTFPEVDWWRQVHAEDIPVAEVIASVERGMTEQESS</sequence>
<comment type="caution">
    <text evidence="2">The sequence shown here is derived from an EMBL/GenBank/DDBJ whole genome shotgun (WGS) entry which is preliminary data.</text>
</comment>
<keyword evidence="3" id="KW-1185">Reference proteome</keyword>
<dbReference type="Gene3D" id="1.10.10.10">
    <property type="entry name" value="Winged helix-like DNA-binding domain superfamily/Winged helix DNA-binding domain"/>
    <property type="match status" value="1"/>
</dbReference>
<dbReference type="InterPro" id="IPR005149">
    <property type="entry name" value="Tscrpt_reg_PadR_N"/>
</dbReference>
<feature type="domain" description="Transcription regulator PadR N-terminal" evidence="1">
    <location>
        <begin position="15"/>
        <end position="90"/>
    </location>
</feature>
<gene>
    <name evidence="2" type="ORF">NN4_51380</name>
</gene>
<accession>A0A511MJ52</accession>
<dbReference type="PANTHER" id="PTHR33169">
    <property type="entry name" value="PADR-FAMILY TRANSCRIPTIONAL REGULATOR"/>
    <property type="match status" value="1"/>
</dbReference>
<dbReference type="EMBL" id="BJXA01000039">
    <property type="protein sequence ID" value="GEM40619.1"/>
    <property type="molecule type" value="Genomic_DNA"/>
</dbReference>
<name>A0A511MJ52_9NOCA</name>
<dbReference type="Pfam" id="PF03551">
    <property type="entry name" value="PadR"/>
    <property type="match status" value="1"/>
</dbReference>
<dbReference type="OrthoDB" id="8443918at2"/>
<evidence type="ECO:0000259" key="1">
    <source>
        <dbReference type="Pfam" id="PF03551"/>
    </source>
</evidence>
<protein>
    <submittedName>
        <fullName evidence="2">PadR family transcriptional regulator</fullName>
    </submittedName>
</protein>
<reference evidence="2 3" key="1">
    <citation type="submission" date="2019-07" db="EMBL/GenBank/DDBJ databases">
        <title>Whole genome shotgun sequence of Nocardia ninae NBRC 108245.</title>
        <authorList>
            <person name="Hosoyama A."/>
            <person name="Uohara A."/>
            <person name="Ohji S."/>
            <person name="Ichikawa N."/>
        </authorList>
    </citation>
    <scope>NUCLEOTIDE SEQUENCE [LARGE SCALE GENOMIC DNA]</scope>
    <source>
        <strain evidence="2 3">NBRC 108245</strain>
    </source>
</reference>
<dbReference type="AlphaFoldDB" id="A0A511MJ52"/>
<dbReference type="SUPFAM" id="SSF46785">
    <property type="entry name" value="Winged helix' DNA-binding domain"/>
    <property type="match status" value="1"/>
</dbReference>
<evidence type="ECO:0000313" key="3">
    <source>
        <dbReference type="Proteomes" id="UP000321424"/>
    </source>
</evidence>
<dbReference type="InterPro" id="IPR036388">
    <property type="entry name" value="WH-like_DNA-bd_sf"/>
</dbReference>
<dbReference type="InterPro" id="IPR052509">
    <property type="entry name" value="Metal_resp_DNA-bind_regulator"/>
</dbReference>
<dbReference type="PANTHER" id="PTHR33169:SF14">
    <property type="entry name" value="TRANSCRIPTIONAL REGULATOR RV3488"/>
    <property type="match status" value="1"/>
</dbReference>
<dbReference type="Proteomes" id="UP000321424">
    <property type="component" value="Unassembled WGS sequence"/>
</dbReference>
<evidence type="ECO:0000313" key="2">
    <source>
        <dbReference type="EMBL" id="GEM40619.1"/>
    </source>
</evidence>
<organism evidence="2 3">
    <name type="scientific">Nocardia ninae NBRC 108245</name>
    <dbReference type="NCBI Taxonomy" id="1210091"/>
    <lineage>
        <taxon>Bacteria</taxon>
        <taxon>Bacillati</taxon>
        <taxon>Actinomycetota</taxon>
        <taxon>Actinomycetes</taxon>
        <taxon>Mycobacteriales</taxon>
        <taxon>Nocardiaceae</taxon>
        <taxon>Nocardia</taxon>
    </lineage>
</organism>
<dbReference type="RefSeq" id="WP_147136257.1">
    <property type="nucleotide sequence ID" value="NZ_BJXA01000039.1"/>
</dbReference>
<dbReference type="InterPro" id="IPR036390">
    <property type="entry name" value="WH_DNA-bd_sf"/>
</dbReference>